<protein>
    <submittedName>
        <fullName evidence="1">Uncharacterized protein</fullName>
    </submittedName>
</protein>
<accession>A0A0A9D604</accession>
<sequence length="75" mass="8816">MDPAAEGRYDILQRSFKVVIRCLLTACSREEVNRAFPSFTGAERERLFRMLTRVIKYLHESITVWFCSKLFSIVL</sequence>
<reference evidence="1" key="1">
    <citation type="submission" date="2014-09" db="EMBL/GenBank/DDBJ databases">
        <authorList>
            <person name="Magalhaes I.L.F."/>
            <person name="Oliveira U."/>
            <person name="Santos F.R."/>
            <person name="Vidigal T.H.D.A."/>
            <person name="Brescovit A.D."/>
            <person name="Santos A.J."/>
        </authorList>
    </citation>
    <scope>NUCLEOTIDE SEQUENCE</scope>
    <source>
        <tissue evidence="1">Shoot tissue taken approximately 20 cm above the soil surface</tissue>
    </source>
</reference>
<name>A0A0A9D604_ARUDO</name>
<dbReference type="AlphaFoldDB" id="A0A0A9D604"/>
<evidence type="ECO:0000313" key="1">
    <source>
        <dbReference type="EMBL" id="JAD83261.1"/>
    </source>
</evidence>
<reference evidence="1" key="2">
    <citation type="journal article" date="2015" name="Data Brief">
        <title>Shoot transcriptome of the giant reed, Arundo donax.</title>
        <authorList>
            <person name="Barrero R.A."/>
            <person name="Guerrero F.D."/>
            <person name="Moolhuijzen P."/>
            <person name="Goolsby J.A."/>
            <person name="Tidwell J."/>
            <person name="Bellgard S.E."/>
            <person name="Bellgard M.I."/>
        </authorList>
    </citation>
    <scope>NUCLEOTIDE SEQUENCE</scope>
    <source>
        <tissue evidence="1">Shoot tissue taken approximately 20 cm above the soil surface</tissue>
    </source>
</reference>
<organism evidence="1">
    <name type="scientific">Arundo donax</name>
    <name type="common">Giant reed</name>
    <name type="synonym">Donax arundinaceus</name>
    <dbReference type="NCBI Taxonomy" id="35708"/>
    <lineage>
        <taxon>Eukaryota</taxon>
        <taxon>Viridiplantae</taxon>
        <taxon>Streptophyta</taxon>
        <taxon>Embryophyta</taxon>
        <taxon>Tracheophyta</taxon>
        <taxon>Spermatophyta</taxon>
        <taxon>Magnoliopsida</taxon>
        <taxon>Liliopsida</taxon>
        <taxon>Poales</taxon>
        <taxon>Poaceae</taxon>
        <taxon>PACMAD clade</taxon>
        <taxon>Arundinoideae</taxon>
        <taxon>Arundineae</taxon>
        <taxon>Arundo</taxon>
    </lineage>
</organism>
<dbReference type="EMBL" id="GBRH01214634">
    <property type="protein sequence ID" value="JAD83261.1"/>
    <property type="molecule type" value="Transcribed_RNA"/>
</dbReference>
<proteinExistence type="predicted"/>